<reference evidence="1 2" key="1">
    <citation type="journal article" date="2020" name="Int. J. Syst. Evol. Microbiol.">
        <title>Description and complete genome sequences of Bradyrhizobium symbiodeficiens sp. nov., a non-symbiotic bacterium associated with legumes native to Canada.</title>
        <authorList>
            <person name="Bromfield E.S.P."/>
            <person name="Cloutier S."/>
            <person name="Nguyen H.D.T."/>
        </authorList>
    </citation>
    <scope>NUCLEOTIDE SEQUENCE [LARGE SCALE GENOMIC DNA]</scope>
    <source>
        <strain evidence="1 2">101S1MB</strain>
    </source>
</reference>
<accession>A0A6G9A384</accession>
<proteinExistence type="predicted"/>
<dbReference type="Pfam" id="PF11066">
    <property type="entry name" value="DUF2867"/>
    <property type="match status" value="1"/>
</dbReference>
<evidence type="ECO:0000313" key="2">
    <source>
        <dbReference type="Proteomes" id="UP000500895"/>
    </source>
</evidence>
<protein>
    <submittedName>
        <fullName evidence="1">DUF2867 domain-containing protein</fullName>
    </submittedName>
</protein>
<gene>
    <name evidence="1" type="ORF">HAV00_11985</name>
</gene>
<name>A0A6G9A384_9BRAD</name>
<organism evidence="1 2">
    <name type="scientific">Bradyrhizobium symbiodeficiens</name>
    <dbReference type="NCBI Taxonomy" id="1404367"/>
    <lineage>
        <taxon>Bacteria</taxon>
        <taxon>Pseudomonadati</taxon>
        <taxon>Pseudomonadota</taxon>
        <taxon>Alphaproteobacteria</taxon>
        <taxon>Hyphomicrobiales</taxon>
        <taxon>Nitrobacteraceae</taxon>
        <taxon>Bradyrhizobium</taxon>
    </lineage>
</organism>
<dbReference type="EMBL" id="CP050066">
    <property type="protein sequence ID" value="QIP06932.1"/>
    <property type="molecule type" value="Genomic_DNA"/>
</dbReference>
<dbReference type="AlphaFoldDB" id="A0A6G9A384"/>
<evidence type="ECO:0000313" key="1">
    <source>
        <dbReference type="EMBL" id="QIP06932.1"/>
    </source>
</evidence>
<dbReference type="RefSeq" id="WP_166467689.1">
    <property type="nucleotide sequence ID" value="NZ_CP050066.2"/>
</dbReference>
<dbReference type="Proteomes" id="UP000500895">
    <property type="component" value="Chromosome"/>
</dbReference>
<dbReference type="InterPro" id="IPR021295">
    <property type="entry name" value="DUF2867"/>
</dbReference>
<sequence length="166" mass="17774">MIGTVHEVTPDVDAGTVLAGAQFIDAFRVGIGAAAVNAREACTRMVLHGPRWIDVLIRLRNIMVSPLGLKTSGEGAPAPGGLIGLFPVLNETPERLVAGFDDSHLDFRIVVDVAGTAADRQVTSTTLVRTHNLLGRTYLALIMPFHKLVVRAMMRRIADPADDPVS</sequence>